<dbReference type="PROSITE" id="PS51900">
    <property type="entry name" value="CB"/>
    <property type="match status" value="1"/>
</dbReference>
<dbReference type="Gene3D" id="1.10.443.10">
    <property type="entry name" value="Intergrase catalytic core"/>
    <property type="match status" value="1"/>
</dbReference>
<dbReference type="GO" id="GO:0006310">
    <property type="term" value="P:DNA recombination"/>
    <property type="evidence" value="ECO:0007669"/>
    <property type="project" value="UniProtKB-KW"/>
</dbReference>
<dbReference type="Gene3D" id="1.10.150.130">
    <property type="match status" value="1"/>
</dbReference>
<protein>
    <submittedName>
        <fullName evidence="7">Site-specific recombinase, phage integrase family</fullName>
    </submittedName>
</protein>
<keyword evidence="3" id="KW-0233">DNA recombination</keyword>
<dbReference type="Proteomes" id="UP000273140">
    <property type="component" value="Unassembled WGS sequence"/>
</dbReference>
<keyword evidence="2 4" id="KW-0238">DNA-binding</keyword>
<dbReference type="PROSITE" id="PS51898">
    <property type="entry name" value="TYR_RECOMBINASE"/>
    <property type="match status" value="1"/>
</dbReference>
<feature type="domain" description="Core-binding (CB)" evidence="6">
    <location>
        <begin position="113"/>
        <end position="199"/>
    </location>
</feature>
<dbReference type="InterPro" id="IPR010998">
    <property type="entry name" value="Integrase_recombinase_N"/>
</dbReference>
<feature type="domain" description="Tyr recombinase" evidence="5">
    <location>
        <begin position="222"/>
        <end position="403"/>
    </location>
</feature>
<accession>A0A3M4LAX1</accession>
<evidence type="ECO:0000256" key="3">
    <source>
        <dbReference type="ARBA" id="ARBA00023172"/>
    </source>
</evidence>
<dbReference type="InterPro" id="IPR013762">
    <property type="entry name" value="Integrase-like_cat_sf"/>
</dbReference>
<name>A0A3M4LAX1_PSESF</name>
<evidence type="ECO:0000313" key="7">
    <source>
        <dbReference type="EMBL" id="RMQ38131.1"/>
    </source>
</evidence>
<dbReference type="InterPro" id="IPR011010">
    <property type="entry name" value="DNA_brk_join_enz"/>
</dbReference>
<dbReference type="InterPro" id="IPR044068">
    <property type="entry name" value="CB"/>
</dbReference>
<dbReference type="Pfam" id="PF00589">
    <property type="entry name" value="Phage_integrase"/>
    <property type="match status" value="1"/>
</dbReference>
<reference evidence="7 8" key="1">
    <citation type="submission" date="2018-08" db="EMBL/GenBank/DDBJ databases">
        <title>Recombination of ecologically and evolutionarily significant loci maintains genetic cohesion in the Pseudomonas syringae species complex.</title>
        <authorList>
            <person name="Dillon M."/>
            <person name="Thakur S."/>
            <person name="Almeida R.N.D."/>
            <person name="Weir B.S."/>
            <person name="Guttman D.S."/>
        </authorList>
    </citation>
    <scope>NUCLEOTIDE SEQUENCE [LARGE SCALE GENOMIC DNA]</scope>
    <source>
        <strain evidence="7 8">ICMP 19074</strain>
    </source>
</reference>
<dbReference type="GO" id="GO:0015074">
    <property type="term" value="P:DNA integration"/>
    <property type="evidence" value="ECO:0007669"/>
    <property type="project" value="UniProtKB-KW"/>
</dbReference>
<dbReference type="InterPro" id="IPR050090">
    <property type="entry name" value="Tyrosine_recombinase_XerCD"/>
</dbReference>
<evidence type="ECO:0000313" key="8">
    <source>
        <dbReference type="Proteomes" id="UP000273140"/>
    </source>
</evidence>
<dbReference type="SUPFAM" id="SSF56349">
    <property type="entry name" value="DNA breaking-rejoining enzymes"/>
    <property type="match status" value="1"/>
</dbReference>
<evidence type="ECO:0000256" key="1">
    <source>
        <dbReference type="ARBA" id="ARBA00022908"/>
    </source>
</evidence>
<dbReference type="GO" id="GO:0003677">
    <property type="term" value="F:DNA binding"/>
    <property type="evidence" value="ECO:0007669"/>
    <property type="project" value="UniProtKB-UniRule"/>
</dbReference>
<comment type="caution">
    <text evidence="7">The sequence shown here is derived from an EMBL/GenBank/DDBJ whole genome shotgun (WGS) entry which is preliminary data.</text>
</comment>
<gene>
    <name evidence="7" type="ORF">ALQ07_101259</name>
</gene>
<evidence type="ECO:0000256" key="2">
    <source>
        <dbReference type="ARBA" id="ARBA00023125"/>
    </source>
</evidence>
<evidence type="ECO:0000259" key="5">
    <source>
        <dbReference type="PROSITE" id="PS51898"/>
    </source>
</evidence>
<dbReference type="CDD" id="cd00796">
    <property type="entry name" value="INT_Rci_Hp1_C"/>
    <property type="match status" value="1"/>
</dbReference>
<dbReference type="PANTHER" id="PTHR30349">
    <property type="entry name" value="PHAGE INTEGRASE-RELATED"/>
    <property type="match status" value="1"/>
</dbReference>
<organism evidence="7 8">
    <name type="scientific">Pseudomonas syringae pv. actinidiae</name>
    <dbReference type="NCBI Taxonomy" id="103796"/>
    <lineage>
        <taxon>Bacteria</taxon>
        <taxon>Pseudomonadati</taxon>
        <taxon>Pseudomonadota</taxon>
        <taxon>Gammaproteobacteria</taxon>
        <taxon>Pseudomonadales</taxon>
        <taxon>Pseudomonadaceae</taxon>
        <taxon>Pseudomonas</taxon>
        <taxon>Pseudomonas syringae</taxon>
    </lineage>
</organism>
<sequence>MVHGSSPCGPTTFESRALRGFRISGWLSTNAVLWSKGTKSVQCWCASTPLESFQMATLVKTPSGTWKALIRKTGWPTVAKTFRTKRDAEDWSRRTEDEMVRGVYIQRSGSERMTLEAALKRYLSDITPTKKPTTQRGETSKAKKLIEHLGKYSLAALSADIIAGYRDKRLNEPSRGGTISNNTVRLELALLSHLYTVAIQEWSLGLTFNQVLNIRKPSPGDGRDRRLSPEEERLLLAAVNRHSNPMLGWIVCIALETGMRSSEISSPRRPQVDLAKRVIRLSDSDTKSDGSRTVPLSRRATEVFKAALDNPVRPIDCNLVFFGEPGKDGKRRPYTFTKIWGQLKKKLDLPDFRFHDLRHEAVSRLVEGGLSDQEVSAISGHKSMQMLKRYTHLRAEDLASKLDKITRPNTEVY</sequence>
<dbReference type="AlphaFoldDB" id="A0A3M4LAX1"/>
<proteinExistence type="predicted"/>
<dbReference type="EMBL" id="RBRB01000033">
    <property type="protein sequence ID" value="RMQ38131.1"/>
    <property type="molecule type" value="Genomic_DNA"/>
</dbReference>
<dbReference type="InterPro" id="IPR002104">
    <property type="entry name" value="Integrase_catalytic"/>
</dbReference>
<evidence type="ECO:0000256" key="4">
    <source>
        <dbReference type="PROSITE-ProRule" id="PRU01248"/>
    </source>
</evidence>
<keyword evidence="1" id="KW-0229">DNA integration</keyword>
<dbReference type="PANTHER" id="PTHR30349:SF94">
    <property type="entry name" value="INTEGRASE_RECOMBINASE HI_1414-RELATED"/>
    <property type="match status" value="1"/>
</dbReference>
<evidence type="ECO:0000259" key="6">
    <source>
        <dbReference type="PROSITE" id="PS51900"/>
    </source>
</evidence>